<dbReference type="EMBL" id="JAOCDR010000078">
    <property type="protein sequence ID" value="MDH0657674.1"/>
    <property type="molecule type" value="Genomic_DNA"/>
</dbReference>
<proteinExistence type="predicted"/>
<accession>A0AA42LFY8</accession>
<organism evidence="1 2">
    <name type="scientific">Acinetobacter johnsonii</name>
    <dbReference type="NCBI Taxonomy" id="40214"/>
    <lineage>
        <taxon>Bacteria</taxon>
        <taxon>Pseudomonadati</taxon>
        <taxon>Pseudomonadota</taxon>
        <taxon>Gammaproteobacteria</taxon>
        <taxon>Moraxellales</taxon>
        <taxon>Moraxellaceae</taxon>
        <taxon>Acinetobacter</taxon>
    </lineage>
</organism>
<dbReference type="AlphaFoldDB" id="A0AA42LFY8"/>
<comment type="caution">
    <text evidence="1">The sequence shown here is derived from an EMBL/GenBank/DDBJ whole genome shotgun (WGS) entry which is preliminary data.</text>
</comment>
<gene>
    <name evidence="1" type="ORF">N5D11_16465</name>
</gene>
<evidence type="ECO:0000313" key="2">
    <source>
        <dbReference type="Proteomes" id="UP001161099"/>
    </source>
</evidence>
<sequence>MVFFIVILSVFLFGCTSENHVTTELKPFSEKGLFGKNYKAYDAISKREAVISVIEIPKENFSESEIQALKQGLLDRGWVLKGENQGFYSYCKGRYKHINLAIVNSHFMFDYQFKQYEFENLENIILNYRFYKFGIDKCM</sequence>
<dbReference type="RefSeq" id="WP_279698996.1">
    <property type="nucleotide sequence ID" value="NZ_JAOCDR010000078.1"/>
</dbReference>
<name>A0AA42LFY8_ACIJO</name>
<protein>
    <submittedName>
        <fullName evidence="1">Uncharacterized protein</fullName>
    </submittedName>
</protein>
<evidence type="ECO:0000313" key="1">
    <source>
        <dbReference type="EMBL" id="MDH0657674.1"/>
    </source>
</evidence>
<reference evidence="1" key="1">
    <citation type="submission" date="2022-09" db="EMBL/GenBank/DDBJ databases">
        <title>Intensive care unit water sources are persistently colonized with multi-drug resistant bacteria and are the site of extensive horizontal gene transfer of antibiotic resistance genes.</title>
        <authorList>
            <person name="Diorio-Toth L."/>
        </authorList>
    </citation>
    <scope>NUCLEOTIDE SEQUENCE</scope>
    <source>
        <strain evidence="1">GD03851</strain>
    </source>
</reference>
<dbReference type="Proteomes" id="UP001161099">
    <property type="component" value="Unassembled WGS sequence"/>
</dbReference>